<evidence type="ECO:0000256" key="2">
    <source>
        <dbReference type="ARBA" id="ARBA00022679"/>
    </source>
</evidence>
<evidence type="ECO:0000256" key="4">
    <source>
        <dbReference type="ARBA" id="ARBA00022777"/>
    </source>
</evidence>
<evidence type="ECO:0000313" key="10">
    <source>
        <dbReference type="EMBL" id="KNC83350.1"/>
    </source>
</evidence>
<keyword evidence="5 8" id="KW-0067">ATP-binding</keyword>
<dbReference type="SUPFAM" id="SSF69012">
    <property type="entry name" value="alpha-ketoacid dehydrogenase kinase, N-terminal domain"/>
    <property type="match status" value="1"/>
</dbReference>
<dbReference type="GO" id="GO:0005524">
    <property type="term" value="F:ATP binding"/>
    <property type="evidence" value="ECO:0007669"/>
    <property type="project" value="UniProtKB-UniRule"/>
</dbReference>
<dbReference type="CDD" id="cd16929">
    <property type="entry name" value="HATPase_PDK-like"/>
    <property type="match status" value="1"/>
</dbReference>
<dbReference type="InterPro" id="IPR003594">
    <property type="entry name" value="HATPase_dom"/>
</dbReference>
<organism evidence="10 11">
    <name type="scientific">Sphaeroforma arctica JP610</name>
    <dbReference type="NCBI Taxonomy" id="667725"/>
    <lineage>
        <taxon>Eukaryota</taxon>
        <taxon>Ichthyosporea</taxon>
        <taxon>Ichthyophonida</taxon>
        <taxon>Sphaeroforma</taxon>
    </lineage>
</organism>
<dbReference type="Pfam" id="PF10436">
    <property type="entry name" value="BCDHK_Adom3"/>
    <property type="match status" value="1"/>
</dbReference>
<comment type="subcellular location">
    <subcellularLocation>
        <location evidence="8">Mitochondrion matrix</location>
    </subcellularLocation>
</comment>
<gene>
    <name evidence="10" type="ORF">SARC_04402</name>
</gene>
<evidence type="ECO:0000256" key="5">
    <source>
        <dbReference type="ARBA" id="ARBA00022840"/>
    </source>
</evidence>
<dbReference type="PANTHER" id="PTHR11947">
    <property type="entry name" value="PYRUVATE DEHYDROGENASE KINASE"/>
    <property type="match status" value="1"/>
</dbReference>
<dbReference type="EMBL" id="KQ241841">
    <property type="protein sequence ID" value="KNC83350.1"/>
    <property type="molecule type" value="Genomic_DNA"/>
</dbReference>
<dbReference type="InterPro" id="IPR005467">
    <property type="entry name" value="His_kinase_dom"/>
</dbReference>
<dbReference type="Gene3D" id="3.30.565.10">
    <property type="entry name" value="Histidine kinase-like ATPase, C-terminal domain"/>
    <property type="match status" value="1"/>
</dbReference>
<keyword evidence="11" id="KW-1185">Reference proteome</keyword>
<dbReference type="OrthoDB" id="241648at2759"/>
<dbReference type="InterPro" id="IPR018955">
    <property type="entry name" value="BCDHK/PDK_N"/>
</dbReference>
<feature type="domain" description="Histidine kinase" evidence="9">
    <location>
        <begin position="126"/>
        <end position="254"/>
    </location>
</feature>
<dbReference type="GO" id="GO:0010906">
    <property type="term" value="P:regulation of glucose metabolic process"/>
    <property type="evidence" value="ECO:0007669"/>
    <property type="project" value="TreeGrafter"/>
</dbReference>
<evidence type="ECO:0000256" key="3">
    <source>
        <dbReference type="ARBA" id="ARBA00022741"/>
    </source>
</evidence>
<dbReference type="Gene3D" id="1.20.140.20">
    <property type="entry name" value="Alpha-ketoacid/pyruvate dehydrogenase kinase, N-terminal domain"/>
    <property type="match status" value="1"/>
</dbReference>
<evidence type="ECO:0000256" key="1">
    <source>
        <dbReference type="ARBA" id="ARBA00006155"/>
    </source>
</evidence>
<dbReference type="Proteomes" id="UP000054560">
    <property type="component" value="Unassembled WGS sequence"/>
</dbReference>
<name>A0A0L0G2N9_9EUKA</name>
<accession>A0A0L0G2N9</accession>
<dbReference type="Pfam" id="PF02518">
    <property type="entry name" value="HATPase_c"/>
    <property type="match status" value="1"/>
</dbReference>
<comment type="similarity">
    <text evidence="1 8">Belongs to the PDK/BCKDK protein kinase family.</text>
</comment>
<evidence type="ECO:0000256" key="7">
    <source>
        <dbReference type="ARBA" id="ARBA00048201"/>
    </source>
</evidence>
<evidence type="ECO:0000256" key="8">
    <source>
        <dbReference type="RuleBase" id="RU366032"/>
    </source>
</evidence>
<proteinExistence type="inferred from homology"/>
<dbReference type="GO" id="GO:0004740">
    <property type="term" value="F:pyruvate dehydrogenase (acetyl-transferring) kinase activity"/>
    <property type="evidence" value="ECO:0007669"/>
    <property type="project" value="UniProtKB-EC"/>
</dbReference>
<protein>
    <recommendedName>
        <fullName evidence="8">Protein-serine/threonine kinase</fullName>
        <ecNumber evidence="8">2.7.11.-</ecNumber>
    </recommendedName>
</protein>
<dbReference type="PANTHER" id="PTHR11947:SF3">
    <property type="entry name" value="[PYRUVATE DEHYDROGENASE (ACETYL-TRANSFERRING)] KINASE, MITOCHONDRIAL"/>
    <property type="match status" value="1"/>
</dbReference>
<comment type="catalytic activity">
    <reaction evidence="7">
        <text>L-seryl-[pyruvate dehydrogenase E1 alpha subunit] + ATP = O-phospho-L-seryl-[pyruvate dehydrogenase E1 alpha subunit] + ADP + H(+)</text>
        <dbReference type="Rhea" id="RHEA:23052"/>
        <dbReference type="Rhea" id="RHEA-COMP:13689"/>
        <dbReference type="Rhea" id="RHEA-COMP:13690"/>
        <dbReference type="ChEBI" id="CHEBI:15378"/>
        <dbReference type="ChEBI" id="CHEBI:29999"/>
        <dbReference type="ChEBI" id="CHEBI:30616"/>
        <dbReference type="ChEBI" id="CHEBI:83421"/>
        <dbReference type="ChEBI" id="CHEBI:456216"/>
        <dbReference type="EC" id="2.7.11.2"/>
    </reaction>
</comment>
<dbReference type="AlphaFoldDB" id="A0A0L0G2N9"/>
<dbReference type="GeneID" id="25904906"/>
<evidence type="ECO:0000313" key="11">
    <source>
        <dbReference type="Proteomes" id="UP000054560"/>
    </source>
</evidence>
<sequence>MVMKTCLQRHAPVVPKIAEGVMMLKKRGSGHESFDRMLKPVQYFLDRIYMSRVGMMILSGAHVRNFDSSHASTNENYSSIDVKCNIVNVIKEAADNAKFLCEQYYETSPDVNIITGSPDFQFPYIPSHLYHIMFELLKNSMRAVVEQHQGGPLPAIKVILTHGTEDLTIKLSDEGGGISRSDIGQIFTYLYTTAEAPMEEEDLTSQDMKNAPLAGFGYGLPISRLYARYMGGELKIVSMEGYGTDAFVYLLASADKAEEVLPEFTRREMKQYTITGSMSDWLLPPEKLVDKKGAD</sequence>
<keyword evidence="3 8" id="KW-0547">Nucleotide-binding</keyword>
<keyword evidence="6 8" id="KW-0496">Mitochondrion</keyword>
<dbReference type="InterPro" id="IPR039028">
    <property type="entry name" value="BCKD/PDK"/>
</dbReference>
<dbReference type="InterPro" id="IPR036784">
    <property type="entry name" value="AK/P_DHK_N_sf"/>
</dbReference>
<keyword evidence="4 8" id="KW-0418">Kinase</keyword>
<dbReference type="GO" id="GO:0005759">
    <property type="term" value="C:mitochondrial matrix"/>
    <property type="evidence" value="ECO:0007669"/>
    <property type="project" value="UniProtKB-SubCell"/>
</dbReference>
<dbReference type="InterPro" id="IPR036890">
    <property type="entry name" value="HATPase_C_sf"/>
</dbReference>
<dbReference type="SMART" id="SM00387">
    <property type="entry name" value="HATPase_c"/>
    <property type="match status" value="1"/>
</dbReference>
<dbReference type="eggNOG" id="KOG0787">
    <property type="taxonomic scope" value="Eukaryota"/>
</dbReference>
<dbReference type="RefSeq" id="XP_014157252.1">
    <property type="nucleotide sequence ID" value="XM_014301777.1"/>
</dbReference>
<dbReference type="EC" id="2.7.11.-" evidence="8"/>
<dbReference type="SUPFAM" id="SSF55874">
    <property type="entry name" value="ATPase domain of HSP90 chaperone/DNA topoisomerase II/histidine kinase"/>
    <property type="match status" value="1"/>
</dbReference>
<evidence type="ECO:0000259" key="9">
    <source>
        <dbReference type="PROSITE" id="PS50109"/>
    </source>
</evidence>
<reference evidence="10 11" key="1">
    <citation type="submission" date="2011-02" db="EMBL/GenBank/DDBJ databases">
        <title>The Genome Sequence of Sphaeroforma arctica JP610.</title>
        <authorList>
            <consortium name="The Broad Institute Genome Sequencing Platform"/>
            <person name="Russ C."/>
            <person name="Cuomo C."/>
            <person name="Young S.K."/>
            <person name="Zeng Q."/>
            <person name="Gargeya S."/>
            <person name="Alvarado L."/>
            <person name="Berlin A."/>
            <person name="Chapman S.B."/>
            <person name="Chen Z."/>
            <person name="Freedman E."/>
            <person name="Gellesch M."/>
            <person name="Goldberg J."/>
            <person name="Griggs A."/>
            <person name="Gujja S."/>
            <person name="Heilman E."/>
            <person name="Heiman D."/>
            <person name="Howarth C."/>
            <person name="Mehta T."/>
            <person name="Neiman D."/>
            <person name="Pearson M."/>
            <person name="Roberts A."/>
            <person name="Saif S."/>
            <person name="Shea T."/>
            <person name="Shenoy N."/>
            <person name="Sisk P."/>
            <person name="Stolte C."/>
            <person name="Sykes S."/>
            <person name="White J."/>
            <person name="Yandava C."/>
            <person name="Burger G."/>
            <person name="Gray M.W."/>
            <person name="Holland P.W.H."/>
            <person name="King N."/>
            <person name="Lang F.B.F."/>
            <person name="Roger A.J."/>
            <person name="Ruiz-Trillo I."/>
            <person name="Haas B."/>
            <person name="Nusbaum C."/>
            <person name="Birren B."/>
        </authorList>
    </citation>
    <scope>NUCLEOTIDE SEQUENCE [LARGE SCALE GENOMIC DNA]</scope>
    <source>
        <strain evidence="10 11">JP610</strain>
    </source>
</reference>
<dbReference type="PROSITE" id="PS50109">
    <property type="entry name" value="HIS_KIN"/>
    <property type="match status" value="1"/>
</dbReference>
<evidence type="ECO:0000256" key="6">
    <source>
        <dbReference type="ARBA" id="ARBA00023128"/>
    </source>
</evidence>
<keyword evidence="2 8" id="KW-0808">Transferase</keyword>
<dbReference type="STRING" id="667725.A0A0L0G2N9"/>